<evidence type="ECO:0000256" key="1">
    <source>
        <dbReference type="SAM" id="Coils"/>
    </source>
</evidence>
<dbReference type="InterPro" id="IPR018648">
    <property type="entry name" value="DUF2076"/>
</dbReference>
<accession>A0A316F0V5</accession>
<keyword evidence="4" id="KW-1185">Reference proteome</keyword>
<feature type="region of interest" description="Disordered" evidence="2">
    <location>
        <begin position="117"/>
        <end position="142"/>
    </location>
</feature>
<gene>
    <name evidence="3" type="ORF">C7419_1012475</name>
</gene>
<comment type="caution">
    <text evidence="3">The sequence shown here is derived from an EMBL/GenBank/DDBJ whole genome shotgun (WGS) entry which is preliminary data.</text>
</comment>
<name>A0A316F0V5_9BURK</name>
<dbReference type="RefSeq" id="WP_109582151.1">
    <property type="nucleotide sequence ID" value="NZ_QGGT01000001.1"/>
</dbReference>
<dbReference type="AlphaFoldDB" id="A0A316F0V5"/>
<protein>
    <recommendedName>
        <fullName evidence="5">DUF2076 family protein</fullName>
    </recommendedName>
</protein>
<evidence type="ECO:0000256" key="2">
    <source>
        <dbReference type="SAM" id="MobiDB-lite"/>
    </source>
</evidence>
<dbReference type="Pfam" id="PF09849">
    <property type="entry name" value="DUF2076"/>
    <property type="match status" value="1"/>
</dbReference>
<reference evidence="3 4" key="1">
    <citation type="submission" date="2018-05" db="EMBL/GenBank/DDBJ databases">
        <title>Genomic Encyclopedia of Type Strains, Phase IV (KMG-V): Genome sequencing to study the core and pangenomes of soil and plant-associated prokaryotes.</title>
        <authorList>
            <person name="Whitman W."/>
        </authorList>
    </citation>
    <scope>NUCLEOTIDE SEQUENCE [LARGE SCALE GENOMIC DNA]</scope>
    <source>
        <strain evidence="3 4">SLV-132</strain>
    </source>
</reference>
<dbReference type="Proteomes" id="UP000245754">
    <property type="component" value="Unassembled WGS sequence"/>
</dbReference>
<evidence type="ECO:0008006" key="5">
    <source>
        <dbReference type="Google" id="ProtNLM"/>
    </source>
</evidence>
<feature type="region of interest" description="Disordered" evidence="2">
    <location>
        <begin position="210"/>
        <end position="247"/>
    </location>
</feature>
<feature type="compositionally biased region" description="Acidic residues" evidence="2">
    <location>
        <begin position="230"/>
        <end position="247"/>
    </location>
</feature>
<sequence>MTPQETQALERFLTQLTQARAAAKDPQAEAMIADAVARQPDAAYLLVQRALLLDNALASAREQNAALQAQVSQLQAAQGGGNRAFLDDNTWGNSVGGGAYGAGRAAQAGASSMAAPQPAAVQAPAPGPGQSPVAYSPATAQPPARSGWLGGGLGGTLGSIATTAAGVAGGAFLFQGLENMFHRNSASNVLGNPDMAVLEQPNETVVNNYYGSNDGGSIDTASTSSGNSFLDDDSDNGSFLDDDSSWT</sequence>
<proteinExistence type="predicted"/>
<keyword evidence="1" id="KW-0175">Coiled coil</keyword>
<evidence type="ECO:0000313" key="4">
    <source>
        <dbReference type="Proteomes" id="UP000245754"/>
    </source>
</evidence>
<organism evidence="3 4">
    <name type="scientific">Cupriavidus plantarum</name>
    <dbReference type="NCBI Taxonomy" id="942865"/>
    <lineage>
        <taxon>Bacteria</taxon>
        <taxon>Pseudomonadati</taxon>
        <taxon>Pseudomonadota</taxon>
        <taxon>Betaproteobacteria</taxon>
        <taxon>Burkholderiales</taxon>
        <taxon>Burkholderiaceae</taxon>
        <taxon>Cupriavidus</taxon>
    </lineage>
</organism>
<feature type="coiled-coil region" evidence="1">
    <location>
        <begin position="50"/>
        <end position="77"/>
    </location>
</feature>
<feature type="compositionally biased region" description="Low complexity" evidence="2">
    <location>
        <begin position="117"/>
        <end position="134"/>
    </location>
</feature>
<evidence type="ECO:0000313" key="3">
    <source>
        <dbReference type="EMBL" id="PWK38577.1"/>
    </source>
</evidence>
<dbReference type="EMBL" id="QGGT01000001">
    <property type="protein sequence ID" value="PWK38577.1"/>
    <property type="molecule type" value="Genomic_DNA"/>
</dbReference>